<dbReference type="EMBL" id="SJPG01000001">
    <property type="protein sequence ID" value="TWT63386.1"/>
    <property type="molecule type" value="Genomic_DNA"/>
</dbReference>
<dbReference type="RefSeq" id="WP_146505144.1">
    <property type="nucleotide sequence ID" value="NZ_SJPG01000001.1"/>
</dbReference>
<keyword evidence="1" id="KW-0812">Transmembrane</keyword>
<accession>A0A5C5XJJ5</accession>
<evidence type="ECO:0000256" key="1">
    <source>
        <dbReference type="SAM" id="Phobius"/>
    </source>
</evidence>
<proteinExistence type="predicted"/>
<dbReference type="PROSITE" id="PS51257">
    <property type="entry name" value="PROKAR_LIPOPROTEIN"/>
    <property type="match status" value="1"/>
</dbReference>
<gene>
    <name evidence="2" type="ORF">Pan54_41390</name>
</gene>
<keyword evidence="1" id="KW-1133">Transmembrane helix</keyword>
<organism evidence="2 3">
    <name type="scientific">Rubinisphaera italica</name>
    <dbReference type="NCBI Taxonomy" id="2527969"/>
    <lineage>
        <taxon>Bacteria</taxon>
        <taxon>Pseudomonadati</taxon>
        <taxon>Planctomycetota</taxon>
        <taxon>Planctomycetia</taxon>
        <taxon>Planctomycetales</taxon>
        <taxon>Planctomycetaceae</taxon>
        <taxon>Rubinisphaera</taxon>
    </lineage>
</organism>
<feature type="transmembrane region" description="Helical" evidence="1">
    <location>
        <begin position="6"/>
        <end position="27"/>
    </location>
</feature>
<comment type="caution">
    <text evidence="2">The sequence shown here is derived from an EMBL/GenBank/DDBJ whole genome shotgun (WGS) entry which is preliminary data.</text>
</comment>
<evidence type="ECO:0000313" key="2">
    <source>
        <dbReference type="EMBL" id="TWT63386.1"/>
    </source>
</evidence>
<reference evidence="2 3" key="1">
    <citation type="submission" date="2019-02" db="EMBL/GenBank/DDBJ databases">
        <title>Deep-cultivation of Planctomycetes and their phenomic and genomic characterization uncovers novel biology.</title>
        <authorList>
            <person name="Wiegand S."/>
            <person name="Jogler M."/>
            <person name="Boedeker C."/>
            <person name="Pinto D."/>
            <person name="Vollmers J."/>
            <person name="Rivas-Marin E."/>
            <person name="Kohn T."/>
            <person name="Peeters S.H."/>
            <person name="Heuer A."/>
            <person name="Rast P."/>
            <person name="Oberbeckmann S."/>
            <person name="Bunk B."/>
            <person name="Jeske O."/>
            <person name="Meyerdierks A."/>
            <person name="Storesund J.E."/>
            <person name="Kallscheuer N."/>
            <person name="Luecker S."/>
            <person name="Lage O.M."/>
            <person name="Pohl T."/>
            <person name="Merkel B.J."/>
            <person name="Hornburger P."/>
            <person name="Mueller R.-W."/>
            <person name="Bruemmer F."/>
            <person name="Labrenz M."/>
            <person name="Spormann A.M."/>
            <person name="Op Den Camp H."/>
            <person name="Overmann J."/>
            <person name="Amann R."/>
            <person name="Jetten M.S.M."/>
            <person name="Mascher T."/>
            <person name="Medema M.H."/>
            <person name="Devos D.P."/>
            <person name="Kaster A.-K."/>
            <person name="Ovreas L."/>
            <person name="Rohde M."/>
            <person name="Galperin M.Y."/>
            <person name="Jogler C."/>
        </authorList>
    </citation>
    <scope>NUCLEOTIDE SEQUENCE [LARGE SCALE GENOMIC DNA]</scope>
    <source>
        <strain evidence="2 3">Pan54</strain>
    </source>
</reference>
<name>A0A5C5XJJ5_9PLAN</name>
<evidence type="ECO:0000313" key="3">
    <source>
        <dbReference type="Proteomes" id="UP000316095"/>
    </source>
</evidence>
<protein>
    <submittedName>
        <fullName evidence="2">Uncharacterized protein</fullName>
    </submittedName>
</protein>
<keyword evidence="3" id="KW-1185">Reference proteome</keyword>
<dbReference type="AlphaFoldDB" id="A0A5C5XJJ5"/>
<dbReference type="Proteomes" id="UP000316095">
    <property type="component" value="Unassembled WGS sequence"/>
</dbReference>
<sequence>MPTKAFAIAQIILSILAALIIACGYVTQRGRLIQVLSELDKITENIASELDTVNLLMNDTDEFTTKLKHAIPEHRKSISTAIDSLELIASTVDKWKKEIPKFKQISIDTADVFDDIAKQFPIPVPTLEIKNKTINYKLPEFDLSNRWIQF</sequence>
<keyword evidence="1" id="KW-0472">Membrane</keyword>